<dbReference type="NCBIfam" id="TIGR00152">
    <property type="entry name" value="dephospho-CoA kinase"/>
    <property type="match status" value="1"/>
</dbReference>
<keyword evidence="3 6" id="KW-0418">Kinase</keyword>
<feature type="region of interest" description="Disordered" evidence="5">
    <location>
        <begin position="234"/>
        <end position="255"/>
    </location>
</feature>
<dbReference type="Gene3D" id="3.40.50.300">
    <property type="entry name" value="P-loop containing nucleotide triphosphate hydrolases"/>
    <property type="match status" value="1"/>
</dbReference>
<keyword evidence="7" id="KW-1185">Reference proteome</keyword>
<comment type="caution">
    <text evidence="6">The sequence shown here is derived from an EMBL/GenBank/DDBJ whole genome shotgun (WGS) entry which is preliminary data.</text>
</comment>
<keyword evidence="3" id="KW-0808">Transferase</keyword>
<dbReference type="GO" id="GO:0004140">
    <property type="term" value="F:dephospho-CoA kinase activity"/>
    <property type="evidence" value="ECO:0007669"/>
    <property type="project" value="UniProtKB-UniRule"/>
</dbReference>
<keyword evidence="3" id="KW-0963">Cytoplasm</keyword>
<dbReference type="OrthoDB" id="9812943at2"/>
<comment type="function">
    <text evidence="3">Catalyzes the phosphorylation of the 3'-hydroxyl group of dephosphocoenzyme A to form coenzyme A.</text>
</comment>
<comment type="similarity">
    <text evidence="3">Belongs to the CoaE family.</text>
</comment>
<proteinExistence type="inferred from homology"/>
<dbReference type="GO" id="GO:0005737">
    <property type="term" value="C:cytoplasm"/>
    <property type="evidence" value="ECO:0007669"/>
    <property type="project" value="UniProtKB-SubCell"/>
</dbReference>
<dbReference type="Proteomes" id="UP000224915">
    <property type="component" value="Unassembled WGS sequence"/>
</dbReference>
<dbReference type="GO" id="GO:0005524">
    <property type="term" value="F:ATP binding"/>
    <property type="evidence" value="ECO:0007669"/>
    <property type="project" value="UniProtKB-UniRule"/>
</dbReference>
<name>A0A2A9CZ68_9MICO</name>
<dbReference type="EMBL" id="PDJD01000001">
    <property type="protein sequence ID" value="PFG19738.1"/>
    <property type="molecule type" value="Genomic_DNA"/>
</dbReference>
<evidence type="ECO:0000256" key="5">
    <source>
        <dbReference type="SAM" id="MobiDB-lite"/>
    </source>
</evidence>
<dbReference type="InterPro" id="IPR027417">
    <property type="entry name" value="P-loop_NTPase"/>
</dbReference>
<dbReference type="PROSITE" id="PS51219">
    <property type="entry name" value="DPCK"/>
    <property type="match status" value="1"/>
</dbReference>
<keyword evidence="3" id="KW-0173">Coenzyme A biosynthesis</keyword>
<dbReference type="InterPro" id="IPR001977">
    <property type="entry name" value="Depp_CoAkinase"/>
</dbReference>
<dbReference type="GO" id="GO:0015937">
    <property type="term" value="P:coenzyme A biosynthetic process"/>
    <property type="evidence" value="ECO:0007669"/>
    <property type="project" value="UniProtKB-UniRule"/>
</dbReference>
<reference evidence="6 7" key="1">
    <citation type="submission" date="2017-10" db="EMBL/GenBank/DDBJ databases">
        <title>Sequencing the genomes of 1000 actinobacteria strains.</title>
        <authorList>
            <person name="Klenk H.-P."/>
        </authorList>
    </citation>
    <scope>NUCLEOTIDE SEQUENCE [LARGE SCALE GENOMIC DNA]</scope>
    <source>
        <strain evidence="6 7">DSM 21801</strain>
    </source>
</reference>
<dbReference type="CDD" id="cd02022">
    <property type="entry name" value="DPCK"/>
    <property type="match status" value="1"/>
</dbReference>
<keyword evidence="2 3" id="KW-0067">ATP-binding</keyword>
<dbReference type="AlphaFoldDB" id="A0A2A9CZ68"/>
<evidence type="ECO:0000313" key="6">
    <source>
        <dbReference type="EMBL" id="PFG19738.1"/>
    </source>
</evidence>
<evidence type="ECO:0000256" key="4">
    <source>
        <dbReference type="NCBIfam" id="TIGR00152"/>
    </source>
</evidence>
<keyword evidence="1 3" id="KW-0547">Nucleotide-binding</keyword>
<evidence type="ECO:0000256" key="2">
    <source>
        <dbReference type="ARBA" id="ARBA00022840"/>
    </source>
</evidence>
<feature type="binding site" evidence="3">
    <location>
        <begin position="11"/>
        <end position="16"/>
    </location>
    <ligand>
        <name>ATP</name>
        <dbReference type="ChEBI" id="CHEBI:30616"/>
    </ligand>
</feature>
<dbReference type="UniPathway" id="UPA00241">
    <property type="reaction ID" value="UER00356"/>
</dbReference>
<dbReference type="NCBIfam" id="NF002879">
    <property type="entry name" value="PRK03333.1"/>
    <property type="match status" value="1"/>
</dbReference>
<comment type="subcellular location">
    <subcellularLocation>
        <location evidence="3">Cytoplasm</location>
    </subcellularLocation>
</comment>
<dbReference type="EC" id="2.7.1.24" evidence="3 4"/>
<dbReference type="HAMAP" id="MF_00376">
    <property type="entry name" value="Dephospho_CoA_kinase"/>
    <property type="match status" value="1"/>
</dbReference>
<organism evidence="6 7">
    <name type="scientific">Serinibacter salmoneus</name>
    <dbReference type="NCBI Taxonomy" id="556530"/>
    <lineage>
        <taxon>Bacteria</taxon>
        <taxon>Bacillati</taxon>
        <taxon>Actinomycetota</taxon>
        <taxon>Actinomycetes</taxon>
        <taxon>Micrococcales</taxon>
        <taxon>Beutenbergiaceae</taxon>
        <taxon>Serinibacter</taxon>
    </lineage>
</organism>
<sequence>MLLVGLTGGIASGKSTAASHLAALGAVVVDADRLSREVLEPGTPGLAAVVREFGPAVLQESGALDRAALARLVFSDDDARSALEGIVHPAVARAFEARVAAAPQDAIVVHDVPLLVENGLAPRYHLVLVTHAPEAERVRRAVSERGMDSEAVERRIAAQASDQERAAVADVFLDTSAGPAHTRAALERLWSERLVPYEANVRERRAVEGDSGRLDPAAAARLAARIRHLGGDLVAGIDHPAPPGEDDTDGTDGTDGVDLVVRVVVGVSSARRAGGPHPVSTVRDRLHEGGFPRLPAGVDGEGGHLHGSADPGREARIRVGTA</sequence>
<dbReference type="Pfam" id="PF01121">
    <property type="entry name" value="CoaE"/>
    <property type="match status" value="1"/>
</dbReference>
<evidence type="ECO:0000256" key="1">
    <source>
        <dbReference type="ARBA" id="ARBA00022741"/>
    </source>
</evidence>
<feature type="region of interest" description="Disordered" evidence="5">
    <location>
        <begin position="270"/>
        <end position="313"/>
    </location>
</feature>
<protein>
    <recommendedName>
        <fullName evidence="3 4">Dephospho-CoA kinase</fullName>
        <ecNumber evidence="3 4">2.7.1.24</ecNumber>
    </recommendedName>
    <alternativeName>
        <fullName evidence="3">Dephosphocoenzyme A kinase</fullName>
    </alternativeName>
</protein>
<dbReference type="PANTHER" id="PTHR10695">
    <property type="entry name" value="DEPHOSPHO-COA KINASE-RELATED"/>
    <property type="match status" value="1"/>
</dbReference>
<comment type="pathway">
    <text evidence="3">Cofactor biosynthesis; coenzyme A biosynthesis; CoA from (R)-pantothenate: step 5/5.</text>
</comment>
<dbReference type="SUPFAM" id="SSF52540">
    <property type="entry name" value="P-loop containing nucleoside triphosphate hydrolases"/>
    <property type="match status" value="1"/>
</dbReference>
<evidence type="ECO:0000313" key="7">
    <source>
        <dbReference type="Proteomes" id="UP000224915"/>
    </source>
</evidence>
<gene>
    <name evidence="3" type="primary">coaE</name>
    <name evidence="6" type="ORF">ATL40_1307</name>
</gene>
<dbReference type="RefSeq" id="WP_098468812.1">
    <property type="nucleotide sequence ID" value="NZ_PDJD01000001.1"/>
</dbReference>
<dbReference type="PANTHER" id="PTHR10695:SF46">
    <property type="entry name" value="BIFUNCTIONAL COENZYME A SYNTHASE-RELATED"/>
    <property type="match status" value="1"/>
</dbReference>
<accession>A0A2A9CZ68</accession>
<evidence type="ECO:0000256" key="3">
    <source>
        <dbReference type="HAMAP-Rule" id="MF_00376"/>
    </source>
</evidence>
<comment type="catalytic activity">
    <reaction evidence="3">
        <text>3'-dephospho-CoA + ATP = ADP + CoA + H(+)</text>
        <dbReference type="Rhea" id="RHEA:18245"/>
        <dbReference type="ChEBI" id="CHEBI:15378"/>
        <dbReference type="ChEBI" id="CHEBI:30616"/>
        <dbReference type="ChEBI" id="CHEBI:57287"/>
        <dbReference type="ChEBI" id="CHEBI:57328"/>
        <dbReference type="ChEBI" id="CHEBI:456216"/>
        <dbReference type="EC" id="2.7.1.24"/>
    </reaction>
</comment>